<keyword evidence="2 4" id="KW-0863">Zinc-finger</keyword>
<dbReference type="PROSITE" id="PS00518">
    <property type="entry name" value="ZF_RING_1"/>
    <property type="match status" value="1"/>
</dbReference>
<dbReference type="InterPro" id="IPR001841">
    <property type="entry name" value="Znf_RING"/>
</dbReference>
<comment type="caution">
    <text evidence="6">The sequence shown here is derived from an EMBL/GenBank/DDBJ whole genome shotgun (WGS) entry which is preliminary data.</text>
</comment>
<keyword evidence="3" id="KW-0862">Zinc</keyword>
<dbReference type="GO" id="GO:0008270">
    <property type="term" value="F:zinc ion binding"/>
    <property type="evidence" value="ECO:0007669"/>
    <property type="project" value="UniProtKB-KW"/>
</dbReference>
<feature type="domain" description="RING-type" evidence="5">
    <location>
        <begin position="104"/>
        <end position="150"/>
    </location>
</feature>
<evidence type="ECO:0000313" key="6">
    <source>
        <dbReference type="EMBL" id="RWS29903.1"/>
    </source>
</evidence>
<dbReference type="InterPro" id="IPR047134">
    <property type="entry name" value="RNF4"/>
</dbReference>
<dbReference type="SUPFAM" id="SSF57850">
    <property type="entry name" value="RING/U-box"/>
    <property type="match status" value="1"/>
</dbReference>
<name>A0A443SQX3_9ACAR</name>
<dbReference type="EMBL" id="NCKV01000720">
    <property type="protein sequence ID" value="RWS29903.1"/>
    <property type="molecule type" value="Genomic_DNA"/>
</dbReference>
<keyword evidence="7" id="KW-1185">Reference proteome</keyword>
<reference evidence="6 7" key="1">
    <citation type="journal article" date="2018" name="Gigascience">
        <title>Genomes of trombidid mites reveal novel predicted allergens and laterally-transferred genes associated with secondary metabolism.</title>
        <authorList>
            <person name="Dong X."/>
            <person name="Chaisiri K."/>
            <person name="Xia D."/>
            <person name="Armstrong S.D."/>
            <person name="Fang Y."/>
            <person name="Donnelly M.J."/>
            <person name="Kadowaki T."/>
            <person name="McGarry J.W."/>
            <person name="Darby A.C."/>
            <person name="Makepeace B.L."/>
        </authorList>
    </citation>
    <scope>NUCLEOTIDE SEQUENCE [LARGE SCALE GENOMIC DNA]</scope>
    <source>
        <strain evidence="6">UoL-UT</strain>
    </source>
</reference>
<dbReference type="OrthoDB" id="6515505at2759"/>
<dbReference type="PANTHER" id="PTHR23041">
    <property type="entry name" value="RING FINGER DOMAIN-CONTAINING"/>
    <property type="match status" value="1"/>
</dbReference>
<dbReference type="AlphaFoldDB" id="A0A443SQX3"/>
<evidence type="ECO:0000256" key="4">
    <source>
        <dbReference type="PROSITE-ProRule" id="PRU00175"/>
    </source>
</evidence>
<dbReference type="STRING" id="299467.A0A443SQX3"/>
<keyword evidence="1" id="KW-0479">Metal-binding</keyword>
<dbReference type="SMART" id="SM00184">
    <property type="entry name" value="RING"/>
    <property type="match status" value="1"/>
</dbReference>
<evidence type="ECO:0000256" key="2">
    <source>
        <dbReference type="ARBA" id="ARBA00022771"/>
    </source>
</evidence>
<evidence type="ECO:0000259" key="5">
    <source>
        <dbReference type="PROSITE" id="PS50089"/>
    </source>
</evidence>
<dbReference type="Gene3D" id="3.30.40.10">
    <property type="entry name" value="Zinc/RING finger domain, C3HC4 (zinc finger)"/>
    <property type="match status" value="1"/>
</dbReference>
<dbReference type="VEuPathDB" id="VectorBase:LDEU002134"/>
<dbReference type="PROSITE" id="PS50089">
    <property type="entry name" value="ZF_RING_2"/>
    <property type="match status" value="1"/>
</dbReference>
<evidence type="ECO:0000256" key="3">
    <source>
        <dbReference type="ARBA" id="ARBA00022833"/>
    </source>
</evidence>
<organism evidence="6 7">
    <name type="scientific">Leptotrombidium deliense</name>
    <dbReference type="NCBI Taxonomy" id="299467"/>
    <lineage>
        <taxon>Eukaryota</taxon>
        <taxon>Metazoa</taxon>
        <taxon>Ecdysozoa</taxon>
        <taxon>Arthropoda</taxon>
        <taxon>Chelicerata</taxon>
        <taxon>Arachnida</taxon>
        <taxon>Acari</taxon>
        <taxon>Acariformes</taxon>
        <taxon>Trombidiformes</taxon>
        <taxon>Prostigmata</taxon>
        <taxon>Anystina</taxon>
        <taxon>Parasitengona</taxon>
        <taxon>Trombiculoidea</taxon>
        <taxon>Trombiculidae</taxon>
        <taxon>Leptotrombidium</taxon>
    </lineage>
</organism>
<evidence type="ECO:0000313" key="7">
    <source>
        <dbReference type="Proteomes" id="UP000288716"/>
    </source>
</evidence>
<sequence>MALDLSVETIDVDVRENEADVSCIDITEDDDVVCIGSESSEVLRLRTVNRRVEPAFQPLSNTDQFPQLIGSGETVNSLGSTLNSLPLPPVVAPVEKIVGKIIKCSVCLEDVNSIESKGDRKLISTNCGHIFCETCIKETIRNTKSCPTCRKKLTQKSYHPIFL</sequence>
<dbReference type="Proteomes" id="UP000288716">
    <property type="component" value="Unassembled WGS sequence"/>
</dbReference>
<protein>
    <submittedName>
        <fullName evidence="6">E3 ubiquitin-protein ligase RNF4-like isoform X1</fullName>
    </submittedName>
</protein>
<dbReference type="Pfam" id="PF13639">
    <property type="entry name" value="zf-RING_2"/>
    <property type="match status" value="1"/>
</dbReference>
<accession>A0A443SQX3</accession>
<proteinExistence type="predicted"/>
<dbReference type="InterPro" id="IPR017907">
    <property type="entry name" value="Znf_RING_CS"/>
</dbReference>
<dbReference type="PANTHER" id="PTHR23041:SF78">
    <property type="entry name" value="E3 UBIQUITIN-PROTEIN LIGASE RNF4"/>
    <property type="match status" value="1"/>
</dbReference>
<dbReference type="InterPro" id="IPR013083">
    <property type="entry name" value="Znf_RING/FYVE/PHD"/>
</dbReference>
<evidence type="ECO:0000256" key="1">
    <source>
        <dbReference type="ARBA" id="ARBA00022723"/>
    </source>
</evidence>
<gene>
    <name evidence="6" type="ORF">B4U80_03800</name>
</gene>